<dbReference type="GO" id="GO:0005634">
    <property type="term" value="C:nucleus"/>
    <property type="evidence" value="ECO:0007669"/>
    <property type="project" value="InterPro"/>
</dbReference>
<dbReference type="EMBL" id="ABJB010621884">
    <property type="status" value="NOT_ANNOTATED_CDS"/>
    <property type="molecule type" value="Genomic_DNA"/>
</dbReference>
<dbReference type="AlphaFoldDB" id="B7PFK1"/>
<evidence type="ECO:0000256" key="2">
    <source>
        <dbReference type="ARBA" id="ARBA00023013"/>
    </source>
</evidence>
<keyword evidence="7" id="KW-1185">Reference proteome</keyword>
<dbReference type="HOGENOM" id="CLU_585646_0_0_1"/>
<keyword evidence="2" id="KW-0649">Protein kinase inhibitor</keyword>
<proteinExistence type="inferred from homology"/>
<evidence type="ECO:0000256" key="3">
    <source>
        <dbReference type="SAM" id="MobiDB-lite"/>
    </source>
</evidence>
<dbReference type="EMBL" id="ABJB010984757">
    <property type="status" value="NOT_ANNOTATED_CDS"/>
    <property type="molecule type" value="Genomic_DNA"/>
</dbReference>
<feature type="compositionally biased region" description="Low complexity" evidence="3">
    <location>
        <begin position="49"/>
        <end position="61"/>
    </location>
</feature>
<dbReference type="GO" id="GO:0051726">
    <property type="term" value="P:regulation of cell cycle"/>
    <property type="evidence" value="ECO:0007669"/>
    <property type="project" value="InterPro"/>
</dbReference>
<dbReference type="EMBL" id="DS702840">
    <property type="protein sequence ID" value="EEC05373.1"/>
    <property type="molecule type" value="Genomic_DNA"/>
</dbReference>
<dbReference type="EMBL" id="ABJB011133634">
    <property type="status" value="NOT_ANNOTATED_CDS"/>
    <property type="molecule type" value="Genomic_DNA"/>
</dbReference>
<accession>B7PFK1</accession>
<dbReference type="Proteomes" id="UP000001555">
    <property type="component" value="Unassembled WGS sequence"/>
</dbReference>
<evidence type="ECO:0000256" key="1">
    <source>
        <dbReference type="ARBA" id="ARBA00006726"/>
    </source>
</evidence>
<evidence type="ECO:0000313" key="6">
    <source>
        <dbReference type="EnsemblMetazoa" id="ISCW005112-PA"/>
    </source>
</evidence>
<dbReference type="Pfam" id="PF02234">
    <property type="entry name" value="CDI"/>
    <property type="match status" value="1"/>
</dbReference>
<organism>
    <name type="scientific">Ixodes scapularis</name>
    <name type="common">Black-legged tick</name>
    <name type="synonym">Deer tick</name>
    <dbReference type="NCBI Taxonomy" id="6945"/>
    <lineage>
        <taxon>Eukaryota</taxon>
        <taxon>Metazoa</taxon>
        <taxon>Ecdysozoa</taxon>
        <taxon>Arthropoda</taxon>
        <taxon>Chelicerata</taxon>
        <taxon>Arachnida</taxon>
        <taxon>Acari</taxon>
        <taxon>Parasitiformes</taxon>
        <taxon>Ixodida</taxon>
        <taxon>Ixodoidea</taxon>
        <taxon>Ixodidae</taxon>
        <taxon>Ixodinae</taxon>
        <taxon>Ixodes</taxon>
    </lineage>
</organism>
<evidence type="ECO:0000313" key="5">
    <source>
        <dbReference type="EMBL" id="EEC05373.1"/>
    </source>
</evidence>
<dbReference type="EnsemblMetazoa" id="ISCW005112-RA">
    <property type="protein sequence ID" value="ISCW005112-PA"/>
    <property type="gene ID" value="ISCW005112"/>
</dbReference>
<dbReference type="EMBL" id="ABJB010685842">
    <property type="status" value="NOT_ANNOTATED_CDS"/>
    <property type="molecule type" value="Genomic_DNA"/>
</dbReference>
<feature type="compositionally biased region" description="Basic residues" evidence="3">
    <location>
        <begin position="62"/>
        <end position="72"/>
    </location>
</feature>
<dbReference type="EMBL" id="ABJB011039701">
    <property type="status" value="NOT_ANNOTATED_CDS"/>
    <property type="molecule type" value="Genomic_DNA"/>
</dbReference>
<feature type="region of interest" description="Disordered" evidence="3">
    <location>
        <begin position="270"/>
        <end position="312"/>
    </location>
</feature>
<feature type="region of interest" description="Disordered" evidence="3">
    <location>
        <begin position="21"/>
        <end position="76"/>
    </location>
</feature>
<dbReference type="InParanoid" id="B7PFK1"/>
<dbReference type="EMBL" id="ABJB010362250">
    <property type="status" value="NOT_ANNOTATED_CDS"/>
    <property type="molecule type" value="Genomic_DNA"/>
</dbReference>
<feature type="domain" description="Cyclin-dependent kinase inhibitor" evidence="4">
    <location>
        <begin position="123"/>
        <end position="168"/>
    </location>
</feature>
<reference evidence="5 7" key="1">
    <citation type="submission" date="2008-03" db="EMBL/GenBank/DDBJ databases">
        <title>Annotation of Ixodes scapularis.</title>
        <authorList>
            <consortium name="Ixodes scapularis Genome Project Consortium"/>
            <person name="Caler E."/>
            <person name="Hannick L.I."/>
            <person name="Bidwell S."/>
            <person name="Joardar V."/>
            <person name="Thiagarajan M."/>
            <person name="Amedeo P."/>
            <person name="Galinsky K.J."/>
            <person name="Schobel S."/>
            <person name="Inman J."/>
            <person name="Hostetler J."/>
            <person name="Miller J."/>
            <person name="Hammond M."/>
            <person name="Megy K."/>
            <person name="Lawson D."/>
            <person name="Kodira C."/>
            <person name="Sutton G."/>
            <person name="Meyer J."/>
            <person name="Hill C.A."/>
            <person name="Birren B."/>
            <person name="Nene V."/>
            <person name="Collins F."/>
            <person name="Alarcon-Chaidez F."/>
            <person name="Wikel S."/>
            <person name="Strausberg R."/>
        </authorList>
    </citation>
    <scope>NUCLEOTIDE SEQUENCE [LARGE SCALE GENOMIC DNA]</scope>
    <source>
        <strain evidence="7">Wikel</strain>
        <strain evidence="5">Wikel colony</strain>
    </source>
</reference>
<dbReference type="GO" id="GO:0004861">
    <property type="term" value="F:cyclin-dependent protein serine/threonine kinase inhibitor activity"/>
    <property type="evidence" value="ECO:0007669"/>
    <property type="project" value="InterPro"/>
</dbReference>
<evidence type="ECO:0000313" key="7">
    <source>
        <dbReference type="Proteomes" id="UP000001555"/>
    </source>
</evidence>
<dbReference type="InterPro" id="IPR003175">
    <property type="entry name" value="CDI_dom"/>
</dbReference>
<dbReference type="EMBL" id="ABJB010302962">
    <property type="status" value="NOT_ANNOTATED_CDS"/>
    <property type="molecule type" value="Genomic_DNA"/>
</dbReference>
<gene>
    <name evidence="5" type="ORF">IscW_ISCW005112</name>
</gene>
<comment type="similarity">
    <text evidence="1">Belongs to the CDI family.</text>
</comment>
<dbReference type="EMBL" id="ABJB010527510">
    <property type="status" value="NOT_ANNOTATED_CDS"/>
    <property type="molecule type" value="Genomic_DNA"/>
</dbReference>
<dbReference type="EMBL" id="ABJB010608301">
    <property type="status" value="NOT_ANNOTATED_CDS"/>
    <property type="molecule type" value="Genomic_DNA"/>
</dbReference>
<dbReference type="VEuPathDB" id="VectorBase:ISCW005112"/>
<feature type="compositionally biased region" description="Polar residues" evidence="3">
    <location>
        <begin position="21"/>
        <end position="41"/>
    </location>
</feature>
<evidence type="ECO:0000259" key="4">
    <source>
        <dbReference type="Pfam" id="PF02234"/>
    </source>
</evidence>
<reference evidence="6" key="2">
    <citation type="submission" date="2020-05" db="UniProtKB">
        <authorList>
            <consortium name="EnsemblMetazoa"/>
        </authorList>
    </citation>
    <scope>IDENTIFICATION</scope>
    <source>
        <strain evidence="6">wikel</strain>
    </source>
</reference>
<dbReference type="Gene3D" id="4.10.365.10">
    <property type="entry name" value="p27"/>
    <property type="match status" value="1"/>
</dbReference>
<dbReference type="PaxDb" id="6945-B7PFK1"/>
<protein>
    <recommendedName>
        <fullName evidence="4">Cyclin-dependent kinase inhibitor domain-containing protein</fullName>
    </recommendedName>
</protein>
<dbReference type="EMBL" id="ABJB011025717">
    <property type="status" value="NOT_ANNOTATED_CDS"/>
    <property type="molecule type" value="Genomic_DNA"/>
</dbReference>
<sequence>MYVVSLFGFAHEDVIQPIIKNSESQPHNFHSPFDSSSSRWASKNKEGTRAAGWPGPAQAQQPRRRVSRRRRAPCASVAERRLSGAMPFDATARLPSAAVAAGSAGPQSRSGKLDDSAGVCRMLFDAPQRDQLCRVVVEQLRSEQIARSKTWNYDFAKELPAEGRYEWVGTTERVHHGTERPAVSCCKRQTKLTGGSAGVCPAWRSASAEALEALRSLASFLREGSPGPSNGYCRGTLPEVSVGGLGACAMAAGTAGLPLAGGLPRIRTRTGRRRAGCDGAPGSDHGNTGERAEGAEYSGLQEPLTSNRAPRKGTFFVRPPLVLDSETSTHLARGVTLTVGETGRQGAPMASGGKGFSWGLVRLQEKRVASNASALVRFCSGASDRGAQRSSASPLCVQTEGGLGGGRCLPGRSTRRRHAAIDEGQMCETAIPATSQQPFVPLPAVLTGVTRDSERHLRTGPWSMRRV</sequence>
<name>B7PFK1_IXOSC</name>
<dbReference type="InterPro" id="IPR044898">
    <property type="entry name" value="CDI_dom_sf"/>
</dbReference>
<dbReference type="VEuPathDB" id="VectorBase:ISCI005112"/>